<keyword evidence="2" id="KW-1133">Transmembrane helix</keyword>
<keyword evidence="2" id="KW-0812">Transmembrane</keyword>
<evidence type="ECO:0000256" key="2">
    <source>
        <dbReference type="SAM" id="Phobius"/>
    </source>
</evidence>
<dbReference type="PRINTS" id="PR00702">
    <property type="entry name" value="ACRIFLAVINRP"/>
</dbReference>
<dbReference type="RefSeq" id="WP_083950441.1">
    <property type="nucleotide sequence ID" value="NZ_FTOQ01000001.1"/>
</dbReference>
<dbReference type="PANTHER" id="PTHR32063">
    <property type="match status" value="1"/>
</dbReference>
<evidence type="ECO:0000256" key="1">
    <source>
        <dbReference type="SAM" id="MobiDB-lite"/>
    </source>
</evidence>
<gene>
    <name evidence="3" type="ORF">SAMN05421759_101582</name>
</gene>
<sequence length="1148" mass="122677">MARAPDPVANRNSVGGSGSGPARGPARVFGLFSYFVRHRTLANLLLVLMLAAGALAIPNMRAQFFPDVIVDEIDISVRWDGAGAEDIDQAIVQRLEPALLAVEGVEASRARSREGIASIELEFEPNWDMSRATNDIRQAIDAVNDLPEDAEDAEISRSAWFDRVTDVVLTGPIAAEQLANYADLFVNRLFAAGVTNTTIRGLAAPQTIVEVPATMLIAHDITLREIAAAIGAEVDADPAGEVEGANARVRTGAEKRQADEIEGIVLRSNPDGTELRVGDVAQIRIEGVTRERSYFVGENPAMSIRVDRTARGDAIGIQRQVEEIAAELQAEMPEGATIDLIRTRAEAISGRLDILVDNGLMGLGLVVLLLFLFLNARIAFWVAAGIPTAMLAAVALMYAAGITFNMISLFALIITLGIVVDDAIVVGEHADHLSRRGYGPAEAAERAAARMALPVFCATLTTIIAFWGLVVIGGRFGDLIRDIPFTVIAVLTASLVECFLILPHHMRHALAHADKRHWYDAPSRAVNRGFRWVRAQLFRPLIAGVIAARYVVIAAVVALLASQAALLIRGDVTWRFFNAPEQSSVTGNFAMAPGATRADSYAQMLAMQASVEALAAEYEAEYGLNPVAYVLSEIGGNSGRGLAGTDGKDADQLGSIAIELIEPDLRPYSSFKFVGDLQERVERHPLAETVSFRGWRSGPGGDALDVQFYGADAATLKAAAEDLKAQLAQYPEVSALEDDLAYDKDELRLELTPQGRALGFDIAMLGQTLRARLGGVEAANYPVGPRSATIRVELPEDELTADFLERMQLRTPEGAYVALADIVEVERSAGFSTVRRENGIRLVSVNGDLSEDDPARAADIMDALEQDILPAIAAERQVDYRLSGLSEQEDQFLSDAALALMMVLLGIYIVLAWVFASWSRPLVVMAIIPFGLVGTIWGHNAWDVPMSMFTVVGLLGMTGIVINDSIVLVTTIDEYAAERGIRPAIIDGAADRLRPVLLTTLTTVLGLAPLLYEGSSQAEFLKPTVITLVFGLAFGMVLVLLVVPALLAIGEDLARARSSLMRGLRHPRGGIRAAHGAGMALVLGWLGATMGWVAATGALPAPLAALSPLGPGLAGAYALFIAGIGIAVLLVYLGAALRMARAGRAGQT</sequence>
<feature type="transmembrane region" description="Helical" evidence="2">
    <location>
        <begin position="993"/>
        <end position="1012"/>
    </location>
</feature>
<proteinExistence type="predicted"/>
<dbReference type="GO" id="GO:0042910">
    <property type="term" value="F:xenobiotic transmembrane transporter activity"/>
    <property type="evidence" value="ECO:0007669"/>
    <property type="project" value="TreeGrafter"/>
</dbReference>
<dbReference type="Gene3D" id="3.30.70.1440">
    <property type="entry name" value="Multidrug efflux transporter AcrB pore domain"/>
    <property type="match status" value="1"/>
</dbReference>
<evidence type="ECO:0000313" key="4">
    <source>
        <dbReference type="Proteomes" id="UP000186684"/>
    </source>
</evidence>
<feature type="transmembrane region" description="Helical" evidence="2">
    <location>
        <begin position="380"/>
        <end position="400"/>
    </location>
</feature>
<protein>
    <submittedName>
        <fullName evidence="3">Multidrug efflux pump subunit AcrB</fullName>
    </submittedName>
</protein>
<dbReference type="Gene3D" id="1.20.1640.10">
    <property type="entry name" value="Multidrug efflux transporter AcrB transmembrane domain"/>
    <property type="match status" value="2"/>
</dbReference>
<dbReference type="STRING" id="633194.SAMN05421759_101582"/>
<dbReference type="SUPFAM" id="SSF82866">
    <property type="entry name" value="Multidrug efflux transporter AcrB transmembrane domain"/>
    <property type="match status" value="2"/>
</dbReference>
<dbReference type="InterPro" id="IPR027463">
    <property type="entry name" value="AcrB_DN_DC_subdom"/>
</dbReference>
<dbReference type="Gene3D" id="3.30.2090.10">
    <property type="entry name" value="Multidrug efflux transporter AcrB TolC docking domain, DN and DC subdomains"/>
    <property type="match status" value="2"/>
</dbReference>
<dbReference type="EMBL" id="FTOQ01000001">
    <property type="protein sequence ID" value="SIS58574.1"/>
    <property type="molecule type" value="Genomic_DNA"/>
</dbReference>
<dbReference type="SUPFAM" id="SSF82693">
    <property type="entry name" value="Multidrug efflux transporter AcrB pore domain, PN1, PN2, PC1 and PC2 subdomains"/>
    <property type="match status" value="1"/>
</dbReference>
<feature type="transmembrane region" description="Helical" evidence="2">
    <location>
        <begin position="406"/>
        <end position="426"/>
    </location>
</feature>
<accession>A0A1N7KAX3</accession>
<reference evidence="4" key="1">
    <citation type="submission" date="2017-01" db="EMBL/GenBank/DDBJ databases">
        <authorList>
            <person name="Varghese N."/>
            <person name="Submissions S."/>
        </authorList>
    </citation>
    <scope>NUCLEOTIDE SEQUENCE [LARGE SCALE GENOMIC DNA]</scope>
    <source>
        <strain evidence="4">DSM 29430</strain>
    </source>
</reference>
<feature type="region of interest" description="Disordered" evidence="1">
    <location>
        <begin position="1"/>
        <end position="22"/>
    </location>
</feature>
<feature type="transmembrane region" description="Helical" evidence="2">
    <location>
        <begin position="447"/>
        <end position="471"/>
    </location>
</feature>
<dbReference type="Gene3D" id="3.30.70.1430">
    <property type="entry name" value="Multidrug efflux transporter AcrB pore domain"/>
    <property type="match status" value="2"/>
</dbReference>
<dbReference type="OrthoDB" id="174266at2"/>
<organism evidence="3 4">
    <name type="scientific">Roseivivax lentus</name>
    <dbReference type="NCBI Taxonomy" id="633194"/>
    <lineage>
        <taxon>Bacteria</taxon>
        <taxon>Pseudomonadati</taxon>
        <taxon>Pseudomonadota</taxon>
        <taxon>Alphaproteobacteria</taxon>
        <taxon>Rhodobacterales</taxon>
        <taxon>Roseobacteraceae</taxon>
        <taxon>Roseivivax</taxon>
    </lineage>
</organism>
<feature type="transmembrane region" description="Helical" evidence="2">
    <location>
        <begin position="483"/>
        <end position="502"/>
    </location>
</feature>
<keyword evidence="4" id="KW-1185">Reference proteome</keyword>
<feature type="transmembrane region" description="Helical" evidence="2">
    <location>
        <begin position="948"/>
        <end position="972"/>
    </location>
</feature>
<dbReference type="Proteomes" id="UP000186684">
    <property type="component" value="Unassembled WGS sequence"/>
</dbReference>
<dbReference type="AlphaFoldDB" id="A0A1N7KAX3"/>
<dbReference type="InterPro" id="IPR001036">
    <property type="entry name" value="Acrflvin-R"/>
</dbReference>
<dbReference type="Pfam" id="PF00873">
    <property type="entry name" value="ACR_tran"/>
    <property type="match status" value="1"/>
</dbReference>
<feature type="transmembrane region" description="Helical" evidence="2">
    <location>
        <begin position="41"/>
        <end position="60"/>
    </location>
</feature>
<feature type="transmembrane region" description="Helical" evidence="2">
    <location>
        <begin position="354"/>
        <end position="373"/>
    </location>
</feature>
<feature type="transmembrane region" description="Helical" evidence="2">
    <location>
        <begin position="537"/>
        <end position="561"/>
    </location>
</feature>
<feature type="transmembrane region" description="Helical" evidence="2">
    <location>
        <begin position="1114"/>
        <end position="1135"/>
    </location>
</feature>
<dbReference type="GO" id="GO:0005886">
    <property type="term" value="C:plasma membrane"/>
    <property type="evidence" value="ECO:0007669"/>
    <property type="project" value="TreeGrafter"/>
</dbReference>
<evidence type="ECO:0000313" key="3">
    <source>
        <dbReference type="EMBL" id="SIS58574.1"/>
    </source>
</evidence>
<name>A0A1N7KAX3_9RHOB</name>
<feature type="transmembrane region" description="Helical" evidence="2">
    <location>
        <begin position="1070"/>
        <end position="1094"/>
    </location>
</feature>
<keyword evidence="2" id="KW-0472">Membrane</keyword>
<dbReference type="PANTHER" id="PTHR32063:SF33">
    <property type="entry name" value="RND SUPERFAMILY EFFLUX PUMP PERMEASE COMPONENT"/>
    <property type="match status" value="1"/>
</dbReference>
<feature type="transmembrane region" description="Helical" evidence="2">
    <location>
        <begin position="922"/>
        <end position="942"/>
    </location>
</feature>
<dbReference type="SUPFAM" id="SSF82714">
    <property type="entry name" value="Multidrug efflux transporter AcrB TolC docking domain, DN and DC subdomains"/>
    <property type="match status" value="2"/>
</dbReference>
<feature type="transmembrane region" description="Helical" evidence="2">
    <location>
        <begin position="896"/>
        <end position="915"/>
    </location>
</feature>
<dbReference type="Gene3D" id="3.30.70.1320">
    <property type="entry name" value="Multidrug efflux transporter AcrB pore domain like"/>
    <property type="match status" value="1"/>
</dbReference>
<feature type="transmembrane region" description="Helical" evidence="2">
    <location>
        <begin position="1024"/>
        <end position="1049"/>
    </location>
</feature>